<dbReference type="HOGENOM" id="CLU_010186_7_0_4"/>
<dbReference type="NCBIfam" id="NF045515">
    <property type="entry name" value="Glp_gephyrin"/>
    <property type="match status" value="1"/>
</dbReference>
<evidence type="ECO:0000256" key="1">
    <source>
        <dbReference type="ARBA" id="ARBA00002901"/>
    </source>
</evidence>
<dbReference type="InterPro" id="IPR036688">
    <property type="entry name" value="MoeA_C_domain_IV_sf"/>
</dbReference>
<comment type="cofactor">
    <cofactor evidence="6">
        <name>Mg(2+)</name>
        <dbReference type="ChEBI" id="CHEBI:18420"/>
    </cofactor>
</comment>
<dbReference type="PANTHER" id="PTHR10192:SF5">
    <property type="entry name" value="GEPHYRIN"/>
    <property type="match status" value="1"/>
</dbReference>
<organism evidence="8 9">
    <name type="scientific">Sutterella wadsworthensis 2_1_59BFAA</name>
    <dbReference type="NCBI Taxonomy" id="742823"/>
    <lineage>
        <taxon>Bacteria</taxon>
        <taxon>Pseudomonadati</taxon>
        <taxon>Pseudomonadota</taxon>
        <taxon>Betaproteobacteria</taxon>
        <taxon>Burkholderiales</taxon>
        <taxon>Sutterellaceae</taxon>
        <taxon>Sutterella</taxon>
    </lineage>
</organism>
<evidence type="ECO:0000256" key="6">
    <source>
        <dbReference type="RuleBase" id="RU365090"/>
    </source>
</evidence>
<dbReference type="SUPFAM" id="SSF63867">
    <property type="entry name" value="MoeA C-terminal domain-like"/>
    <property type="match status" value="1"/>
</dbReference>
<sequence>MSKAIRADFDEVTRALREAVAPLDGACEAVPLLEAQGRILSESVAAQFNFPHFDNSAMDGFALRTADLPETDSVKLPVCGIATAGHPFEEPLPEGSALRIMTGAPVPAGLDAVIPIEKVRVEDDFITFEPAGLRPGTNVRRQGEIFRAGEVLLTAPRRLTRGDIGLAASLGYAKLSCRPVVRAAVFSSGDELVEPSDGRPLSDGRIYNANGAYVTLAARALGIDAEYAGILPDDDAVIEARFREAAATHDLVICSGGVGPGDCDFTAAVLNRLADLRHYHVALRPGKPFSFGYFKEAHTLILGLPGNPVASATSAENFLRTAVEALQGVHEKQLVLTARLEGRIKSRAGRRDIVRGVLKTAEDGTLLFTPCPQQSSASLLSVSQSNAAAIVPEEAELLQAGDAVRVVIP</sequence>
<dbReference type="STRING" id="742823.HMPREF9465_02364"/>
<keyword evidence="6" id="KW-0808">Transferase</keyword>
<evidence type="ECO:0000259" key="7">
    <source>
        <dbReference type="SMART" id="SM00852"/>
    </source>
</evidence>
<reference evidence="8 9" key="1">
    <citation type="submission" date="2012-05" db="EMBL/GenBank/DDBJ databases">
        <title>The Genome Sequence of Sutterella wadsworthensis 2_1_59BFAA.</title>
        <authorList>
            <consortium name="The Broad Institute Genome Sequencing Platform"/>
            <person name="Earl A."/>
            <person name="Ward D."/>
            <person name="Feldgarden M."/>
            <person name="Gevers D."/>
            <person name="Daigneault M."/>
            <person name="Strauss J."/>
            <person name="Allen-Vercoe E."/>
            <person name="Walker B."/>
            <person name="Young S.K."/>
            <person name="Zeng Q."/>
            <person name="Gargeya S."/>
            <person name="Fitzgerald M."/>
            <person name="Haas B."/>
            <person name="Abouelleil A."/>
            <person name="Alvarado L."/>
            <person name="Arachchi H.M."/>
            <person name="Berlin A.M."/>
            <person name="Chapman S.B."/>
            <person name="Goldberg J."/>
            <person name="Griggs A."/>
            <person name="Gujja S."/>
            <person name="Hansen M."/>
            <person name="Howarth C."/>
            <person name="Imamovic A."/>
            <person name="Larimer J."/>
            <person name="McCowen C."/>
            <person name="Montmayeur A."/>
            <person name="Murphy C."/>
            <person name="Neiman D."/>
            <person name="Pearson M."/>
            <person name="Priest M."/>
            <person name="Roberts A."/>
            <person name="Saif S."/>
            <person name="Shea T."/>
            <person name="Sisk P."/>
            <person name="Sykes S."/>
            <person name="Wortman J."/>
            <person name="Nusbaum C."/>
            <person name="Birren B."/>
        </authorList>
    </citation>
    <scope>NUCLEOTIDE SEQUENCE [LARGE SCALE GENOMIC DNA]</scope>
    <source>
        <strain evidence="8 9">2_1_59BFAA</strain>
    </source>
</reference>
<dbReference type="GO" id="GO:0005829">
    <property type="term" value="C:cytosol"/>
    <property type="evidence" value="ECO:0007669"/>
    <property type="project" value="TreeGrafter"/>
</dbReference>
<proteinExistence type="inferred from homology"/>
<dbReference type="PANTHER" id="PTHR10192">
    <property type="entry name" value="MOLYBDOPTERIN BIOSYNTHESIS PROTEIN"/>
    <property type="match status" value="1"/>
</dbReference>
<keyword evidence="6" id="KW-0500">Molybdenum</keyword>
<dbReference type="EC" id="2.10.1.1" evidence="6"/>
<comment type="catalytic activity">
    <reaction evidence="5">
        <text>adenylyl-molybdopterin + molybdate = Mo-molybdopterin + AMP + H(+)</text>
        <dbReference type="Rhea" id="RHEA:35047"/>
        <dbReference type="ChEBI" id="CHEBI:15378"/>
        <dbReference type="ChEBI" id="CHEBI:36264"/>
        <dbReference type="ChEBI" id="CHEBI:62727"/>
        <dbReference type="ChEBI" id="CHEBI:71302"/>
        <dbReference type="ChEBI" id="CHEBI:456215"/>
        <dbReference type="EC" id="2.10.1.1"/>
    </reaction>
</comment>
<dbReference type="InterPro" id="IPR005110">
    <property type="entry name" value="MoeA_linker/N"/>
</dbReference>
<evidence type="ECO:0000256" key="3">
    <source>
        <dbReference type="ARBA" id="ARBA00010763"/>
    </source>
</evidence>
<dbReference type="Gene3D" id="2.170.190.11">
    <property type="entry name" value="Molybdopterin biosynthesis moea protein, domain 3"/>
    <property type="match status" value="1"/>
</dbReference>
<dbReference type="InterPro" id="IPR038987">
    <property type="entry name" value="MoeA-like"/>
</dbReference>
<dbReference type="Proteomes" id="UP000005835">
    <property type="component" value="Unassembled WGS sequence"/>
</dbReference>
<keyword evidence="6" id="KW-0460">Magnesium</keyword>
<evidence type="ECO:0000313" key="9">
    <source>
        <dbReference type="Proteomes" id="UP000005835"/>
    </source>
</evidence>
<dbReference type="Gene3D" id="3.40.980.10">
    <property type="entry name" value="MoaB/Mog-like domain"/>
    <property type="match status" value="1"/>
</dbReference>
<dbReference type="InterPro" id="IPR036425">
    <property type="entry name" value="MoaB/Mog-like_dom_sf"/>
</dbReference>
<comment type="function">
    <text evidence="1 6">Catalyzes the insertion of molybdate into adenylated molybdopterin with the concomitant release of AMP.</text>
</comment>
<dbReference type="UniPathway" id="UPA00344"/>
<dbReference type="eggNOG" id="COG0303">
    <property type="taxonomic scope" value="Bacteria"/>
</dbReference>
<dbReference type="GO" id="GO:0006777">
    <property type="term" value="P:Mo-molybdopterin cofactor biosynthetic process"/>
    <property type="evidence" value="ECO:0007669"/>
    <property type="project" value="UniProtKB-UniRule"/>
</dbReference>
<feature type="domain" description="MoaB/Mog" evidence="7">
    <location>
        <begin position="184"/>
        <end position="325"/>
    </location>
</feature>
<dbReference type="Pfam" id="PF03454">
    <property type="entry name" value="MoeA_C"/>
    <property type="match status" value="1"/>
</dbReference>
<dbReference type="InterPro" id="IPR005111">
    <property type="entry name" value="MoeA_C_domain_IV"/>
</dbReference>
<evidence type="ECO:0000256" key="2">
    <source>
        <dbReference type="ARBA" id="ARBA00005046"/>
    </source>
</evidence>
<keyword evidence="6" id="KW-0479">Metal-binding</keyword>
<dbReference type="SUPFAM" id="SSF63882">
    <property type="entry name" value="MoeA N-terminal region -like"/>
    <property type="match status" value="1"/>
</dbReference>
<dbReference type="InterPro" id="IPR036135">
    <property type="entry name" value="MoeA_linker/N_sf"/>
</dbReference>
<dbReference type="SUPFAM" id="SSF53218">
    <property type="entry name" value="Molybdenum cofactor biosynthesis proteins"/>
    <property type="match status" value="1"/>
</dbReference>
<dbReference type="GO" id="GO:0046872">
    <property type="term" value="F:metal ion binding"/>
    <property type="evidence" value="ECO:0007669"/>
    <property type="project" value="UniProtKB-UniRule"/>
</dbReference>
<accession>K1JIS9</accession>
<keyword evidence="9" id="KW-1185">Reference proteome</keyword>
<dbReference type="Gene3D" id="3.90.105.10">
    <property type="entry name" value="Molybdopterin biosynthesis moea protein, domain 2"/>
    <property type="match status" value="1"/>
</dbReference>
<comment type="caution">
    <text evidence="8">The sequence shown here is derived from an EMBL/GenBank/DDBJ whole genome shotgun (WGS) entry which is preliminary data.</text>
</comment>
<dbReference type="RefSeq" id="WP_005437352.1">
    <property type="nucleotide sequence ID" value="NZ_JH815522.1"/>
</dbReference>
<dbReference type="InterPro" id="IPR001453">
    <property type="entry name" value="MoaB/Mog_dom"/>
</dbReference>
<keyword evidence="4 6" id="KW-0501">Molybdenum cofactor biosynthesis</keyword>
<dbReference type="Pfam" id="PF00994">
    <property type="entry name" value="MoCF_biosynth"/>
    <property type="match status" value="1"/>
</dbReference>
<dbReference type="SMART" id="SM00852">
    <property type="entry name" value="MoCF_biosynth"/>
    <property type="match status" value="1"/>
</dbReference>
<dbReference type="PATRIC" id="fig|742823.3.peg.2369"/>
<dbReference type="AlphaFoldDB" id="K1JIS9"/>
<evidence type="ECO:0000256" key="4">
    <source>
        <dbReference type="ARBA" id="ARBA00023150"/>
    </source>
</evidence>
<dbReference type="Pfam" id="PF03453">
    <property type="entry name" value="MoeA_N"/>
    <property type="match status" value="1"/>
</dbReference>
<protein>
    <recommendedName>
        <fullName evidence="6">Molybdopterin molybdenumtransferase</fullName>
        <ecNumber evidence="6">2.10.1.1</ecNumber>
    </recommendedName>
</protein>
<evidence type="ECO:0000313" key="8">
    <source>
        <dbReference type="EMBL" id="EKB30096.1"/>
    </source>
</evidence>
<dbReference type="EMBL" id="ADMG01000058">
    <property type="protein sequence ID" value="EKB30096.1"/>
    <property type="molecule type" value="Genomic_DNA"/>
</dbReference>
<dbReference type="Gene3D" id="2.40.340.10">
    <property type="entry name" value="MoeA, C-terminal, domain IV"/>
    <property type="match status" value="1"/>
</dbReference>
<comment type="similarity">
    <text evidence="3 6">Belongs to the MoeA family.</text>
</comment>
<dbReference type="GO" id="GO:0061599">
    <property type="term" value="F:molybdopterin molybdotransferase activity"/>
    <property type="evidence" value="ECO:0007669"/>
    <property type="project" value="UniProtKB-UniRule"/>
</dbReference>
<dbReference type="NCBIfam" id="TIGR00177">
    <property type="entry name" value="molyb_syn"/>
    <property type="match status" value="1"/>
</dbReference>
<name>K1JIS9_9BURK</name>
<gene>
    <name evidence="8" type="ORF">HMPREF9465_02364</name>
</gene>
<dbReference type="CDD" id="cd00887">
    <property type="entry name" value="MoeA"/>
    <property type="match status" value="1"/>
</dbReference>
<comment type="pathway">
    <text evidence="2 6">Cofactor biosynthesis; molybdopterin biosynthesis.</text>
</comment>
<evidence type="ECO:0000256" key="5">
    <source>
        <dbReference type="ARBA" id="ARBA00047317"/>
    </source>
</evidence>